<dbReference type="EMBL" id="MIJY01000001">
    <property type="protein sequence ID" value="OEG20325.1"/>
    <property type="molecule type" value="Genomic_DNA"/>
</dbReference>
<keyword evidence="1" id="KW-0812">Transmembrane</keyword>
<evidence type="ECO:0000313" key="2">
    <source>
        <dbReference type="EMBL" id="OEG20325.1"/>
    </source>
</evidence>
<keyword evidence="1" id="KW-1133">Transmembrane helix</keyword>
<reference evidence="3" key="1">
    <citation type="submission" date="2016-09" db="EMBL/GenBank/DDBJ databases">
        <authorList>
            <person name="Gulvik C.A."/>
        </authorList>
    </citation>
    <scope>NUCLEOTIDE SEQUENCE [LARGE SCALE GENOMIC DNA]</scope>
    <source>
        <strain evidence="3">LMG 8895</strain>
    </source>
</reference>
<gene>
    <name evidence="2" type="ORF">BCR25_00420</name>
</gene>
<sequence length="303" mass="35415">MKKFIFIIIGLLSILWADVSYAETPSLSGFEAVNDLTSRYRSRQVLDGKTTLRKKKNNETYLEFPYEESPYMYFSSFVVNSPTTVYDGFIETIYYRDNIKIKEMYYEKNPVKTSALGIYSTDLYFTSEDGEVYHYKNVPYLVTSDTPTLFFREINYDEEAQKIVGKIDVPRLEDTYHIELYYTDNDEYHYQEAIVDKNGQFNMELSREGKVGQMYLRANDGLGNYADPCDISEQGKMTFAGAPKKVPKKSSKKKVEPTNHFFSTVILRSIQLFAILFLTFLGLKIRKKRKKKQQPKMNGTRRR</sequence>
<accession>A0A1E5H659</accession>
<dbReference type="RefSeq" id="WP_069661637.1">
    <property type="nucleotide sequence ID" value="NZ_JBHUJJ010000001.1"/>
</dbReference>
<keyword evidence="3" id="KW-1185">Reference proteome</keyword>
<feature type="transmembrane region" description="Helical" evidence="1">
    <location>
        <begin position="261"/>
        <end position="283"/>
    </location>
</feature>
<proteinExistence type="predicted"/>
<protein>
    <submittedName>
        <fullName evidence="2">Uncharacterized protein</fullName>
    </submittedName>
</protein>
<evidence type="ECO:0000256" key="1">
    <source>
        <dbReference type="SAM" id="Phobius"/>
    </source>
</evidence>
<dbReference type="Proteomes" id="UP000095094">
    <property type="component" value="Unassembled WGS sequence"/>
</dbReference>
<name>A0A1E5H659_9ENTE</name>
<evidence type="ECO:0000313" key="3">
    <source>
        <dbReference type="Proteomes" id="UP000095094"/>
    </source>
</evidence>
<keyword evidence="1" id="KW-0472">Membrane</keyword>
<comment type="caution">
    <text evidence="2">The sequence shown here is derived from an EMBL/GenBank/DDBJ whole genome shotgun (WGS) entry which is preliminary data.</text>
</comment>
<organism evidence="2 3">
    <name type="scientific">Enterococcus termitis</name>
    <dbReference type="NCBI Taxonomy" id="332950"/>
    <lineage>
        <taxon>Bacteria</taxon>
        <taxon>Bacillati</taxon>
        <taxon>Bacillota</taxon>
        <taxon>Bacilli</taxon>
        <taxon>Lactobacillales</taxon>
        <taxon>Enterococcaceae</taxon>
        <taxon>Enterococcus</taxon>
    </lineage>
</organism>
<dbReference type="AlphaFoldDB" id="A0A1E5H659"/>